<evidence type="ECO:0000256" key="1">
    <source>
        <dbReference type="SAM" id="MobiDB-lite"/>
    </source>
</evidence>
<protein>
    <submittedName>
        <fullName evidence="3">Uncharacterized protein</fullName>
    </submittedName>
</protein>
<dbReference type="AlphaFoldDB" id="A0A0G4FX37"/>
<dbReference type="VEuPathDB" id="CryptoDB:Cvel_19061"/>
<evidence type="ECO:0000256" key="2">
    <source>
        <dbReference type="SAM" id="SignalP"/>
    </source>
</evidence>
<accession>A0A0G4FX37</accession>
<feature type="region of interest" description="Disordered" evidence="1">
    <location>
        <begin position="28"/>
        <end position="49"/>
    </location>
</feature>
<keyword evidence="2" id="KW-0732">Signal</keyword>
<feature type="signal peptide" evidence="2">
    <location>
        <begin position="1"/>
        <end position="19"/>
    </location>
</feature>
<proteinExistence type="predicted"/>
<sequence length="291" mass="32026">MPVLSVLLAVFLASGAVSSAGDGLSALKVDNTESPPPLPHITSPATSASKTSSWIETHLAEIAVEVNRQFEHPEEHPYDLLEMCASAKRLEEPWKNYPCDGTEPLPSLSEAVQYVRGIFLPINESFPVVFSHFSRETGETAFEVFPETPYGGDMPSVDFRKEPVGILDAEKIVKANFGKACVSRVIFRWPLLPCTTEPVYILDVFPECVDGDGKGERRAQGQILASRREASEAGRQQKRAKSEEGVGEDFGSSSRLYVGTRTGNLCRTSVTRKTDMHPMCESDPMWMPDCL</sequence>
<evidence type="ECO:0000313" key="3">
    <source>
        <dbReference type="EMBL" id="CEM19376.1"/>
    </source>
</evidence>
<dbReference type="EMBL" id="CDMZ01000681">
    <property type="protein sequence ID" value="CEM19376.1"/>
    <property type="molecule type" value="Genomic_DNA"/>
</dbReference>
<reference evidence="3" key="1">
    <citation type="submission" date="2014-11" db="EMBL/GenBank/DDBJ databases">
        <authorList>
            <person name="Otto D Thomas"/>
            <person name="Naeem Raeece"/>
        </authorList>
    </citation>
    <scope>NUCLEOTIDE SEQUENCE</scope>
</reference>
<organism evidence="3">
    <name type="scientific">Chromera velia CCMP2878</name>
    <dbReference type="NCBI Taxonomy" id="1169474"/>
    <lineage>
        <taxon>Eukaryota</taxon>
        <taxon>Sar</taxon>
        <taxon>Alveolata</taxon>
        <taxon>Colpodellida</taxon>
        <taxon>Chromeraceae</taxon>
        <taxon>Chromera</taxon>
    </lineage>
</organism>
<feature type="region of interest" description="Disordered" evidence="1">
    <location>
        <begin position="219"/>
        <end position="251"/>
    </location>
</feature>
<gene>
    <name evidence="3" type="ORF">Cvel_19061</name>
</gene>
<feature type="chain" id="PRO_5005189388" evidence="2">
    <location>
        <begin position="20"/>
        <end position="291"/>
    </location>
</feature>
<name>A0A0G4FX37_9ALVE</name>